<protein>
    <recommendedName>
        <fullName evidence="2">Knr4/Smi1-like domain-containing protein</fullName>
    </recommendedName>
</protein>
<dbReference type="PANTHER" id="PTHR47432:SF1">
    <property type="entry name" value="CELL WALL ASSEMBLY REGULATOR SMI1"/>
    <property type="match status" value="1"/>
</dbReference>
<comment type="caution">
    <text evidence="3">The sequence shown here is derived from an EMBL/GenBank/DDBJ whole genome shotgun (WGS) entry which is preliminary data.</text>
</comment>
<evidence type="ECO:0000313" key="4">
    <source>
        <dbReference type="Proteomes" id="UP000539313"/>
    </source>
</evidence>
<keyword evidence="4" id="KW-1185">Reference proteome</keyword>
<feature type="domain" description="Knr4/Smi1-like" evidence="2">
    <location>
        <begin position="183"/>
        <end position="300"/>
    </location>
</feature>
<dbReference type="GO" id="GO:0043332">
    <property type="term" value="C:mating projection tip"/>
    <property type="evidence" value="ECO:0007669"/>
    <property type="project" value="TreeGrafter"/>
</dbReference>
<dbReference type="PANTHER" id="PTHR47432">
    <property type="entry name" value="CELL WALL ASSEMBLY REGULATOR SMI1"/>
    <property type="match status" value="1"/>
</dbReference>
<sequence>MASELDPPAAAVFRSLAEAMADAAPDGCTAAVLTCDVSAGAARYGLVFERPDGEIRNAPPLSGLMDRFREDLRKIVERDADGAAGIEVTVRASGDYTAVVSPRGGHQPWPGFGCQIFVIDHDHLPPQPGEEQEGPADPAPAGDPEEAVRLLREVLALKQEIVEHAEEPRPPVAPERLTALGAPADLAALYGVTDGHPLMFNGYEWMSLDELRARMDARLRWWPGWELGWDDTVLECDPPGTVRRVTGHPRWFPFAHDYGGNYLVADMAPAANGRPGQIVRMGRDYDDGPSYLADSVTGLLRMELNALRRGDYSTLDDEYVELGGPEWEEAAARNARERSIDARRATLASVGPQVQRLTVHHGGDLDLDMLRNAPGLCDLQLECRDPDLRPLLDLPLHRLHLTVDTVDLAPLARHPELRSVTLRTERPVSVAPLATLPRLHGLDLSEAVVADLGKLADIETLRFLMLTEEQWRELRSGTDRLPPLAAAGLAGEDGLERALRWASGFPTFRAPDELTFTGRLER</sequence>
<dbReference type="InterPro" id="IPR051873">
    <property type="entry name" value="KNR4/SMI1_regulator"/>
</dbReference>
<dbReference type="InterPro" id="IPR018958">
    <property type="entry name" value="Knr4/Smi1-like_dom"/>
</dbReference>
<dbReference type="Proteomes" id="UP000539313">
    <property type="component" value="Unassembled WGS sequence"/>
</dbReference>
<dbReference type="AlphaFoldDB" id="A0A7W3MYP1"/>
<evidence type="ECO:0000256" key="1">
    <source>
        <dbReference type="SAM" id="MobiDB-lite"/>
    </source>
</evidence>
<dbReference type="Pfam" id="PF09346">
    <property type="entry name" value="SMI1_KNR4"/>
    <property type="match status" value="1"/>
</dbReference>
<gene>
    <name evidence="3" type="ORF">HNR21_003207</name>
</gene>
<evidence type="ECO:0000313" key="3">
    <source>
        <dbReference type="EMBL" id="MBA9004325.1"/>
    </source>
</evidence>
<accession>A0A7W3MYP1</accession>
<dbReference type="EMBL" id="JACJII010000001">
    <property type="protein sequence ID" value="MBA9004325.1"/>
    <property type="molecule type" value="Genomic_DNA"/>
</dbReference>
<proteinExistence type="predicted"/>
<organism evidence="3 4">
    <name type="scientific">Thermomonospora cellulosilytica</name>
    <dbReference type="NCBI Taxonomy" id="1411118"/>
    <lineage>
        <taxon>Bacteria</taxon>
        <taxon>Bacillati</taxon>
        <taxon>Actinomycetota</taxon>
        <taxon>Actinomycetes</taxon>
        <taxon>Streptosporangiales</taxon>
        <taxon>Thermomonosporaceae</taxon>
        <taxon>Thermomonospora</taxon>
    </lineage>
</organism>
<name>A0A7W3MYP1_9ACTN</name>
<feature type="region of interest" description="Disordered" evidence="1">
    <location>
        <begin position="123"/>
        <end position="143"/>
    </location>
</feature>
<evidence type="ECO:0000259" key="2">
    <source>
        <dbReference type="Pfam" id="PF09346"/>
    </source>
</evidence>
<dbReference type="RefSeq" id="WP_182705828.1">
    <property type="nucleotide sequence ID" value="NZ_JACJII010000001.1"/>
</dbReference>
<reference evidence="3 4" key="1">
    <citation type="submission" date="2020-08" db="EMBL/GenBank/DDBJ databases">
        <title>Sequencing the genomes of 1000 actinobacteria strains.</title>
        <authorList>
            <person name="Klenk H.-P."/>
        </authorList>
    </citation>
    <scope>NUCLEOTIDE SEQUENCE [LARGE SCALE GENOMIC DNA]</scope>
    <source>
        <strain evidence="3 4">DSM 45823</strain>
    </source>
</reference>